<evidence type="ECO:0000313" key="1">
    <source>
        <dbReference type="EMBL" id="SVD68539.1"/>
    </source>
</evidence>
<organism evidence="1">
    <name type="scientific">marine metagenome</name>
    <dbReference type="NCBI Taxonomy" id="408172"/>
    <lineage>
        <taxon>unclassified sequences</taxon>
        <taxon>metagenomes</taxon>
        <taxon>ecological metagenomes</taxon>
    </lineage>
</organism>
<dbReference type="AlphaFoldDB" id="A0A382XCF8"/>
<gene>
    <name evidence="1" type="ORF">METZ01_LOCUS421393</name>
</gene>
<accession>A0A382XCF8</accession>
<dbReference type="Gene3D" id="3.40.50.1820">
    <property type="entry name" value="alpha/beta hydrolase"/>
    <property type="match status" value="1"/>
</dbReference>
<dbReference type="InterPro" id="IPR029058">
    <property type="entry name" value="AB_hydrolase_fold"/>
</dbReference>
<proteinExistence type="predicted"/>
<protein>
    <submittedName>
        <fullName evidence="1">Uncharacterized protein</fullName>
    </submittedName>
</protein>
<name>A0A382XCF8_9ZZZZ</name>
<feature type="non-terminal residue" evidence="1">
    <location>
        <position position="1"/>
    </location>
</feature>
<reference evidence="1" key="1">
    <citation type="submission" date="2018-05" db="EMBL/GenBank/DDBJ databases">
        <authorList>
            <person name="Lanie J.A."/>
            <person name="Ng W.-L."/>
            <person name="Kazmierczak K.M."/>
            <person name="Andrzejewski T.M."/>
            <person name="Davidsen T.M."/>
            <person name="Wayne K.J."/>
            <person name="Tettelin H."/>
            <person name="Glass J.I."/>
            <person name="Rusch D."/>
            <person name="Podicherti R."/>
            <person name="Tsui H.-C.T."/>
            <person name="Winkler M.E."/>
        </authorList>
    </citation>
    <scope>NUCLEOTIDE SEQUENCE</scope>
</reference>
<sequence>KRIAQRDWGERDSLSLQNDLANIVMANFQETQDGTITPRFERSNHLKVVEAFWNHHPSSLFSSIKCPVLNMPARLNDDETSRQTLRKNLIAQAEKDIDKFKTVWLEHSIHDVPLQRPILVASTISSHLKEGFFN</sequence>
<dbReference type="EMBL" id="UINC01166534">
    <property type="protein sequence ID" value="SVD68539.1"/>
    <property type="molecule type" value="Genomic_DNA"/>
</dbReference>